<dbReference type="PANTHER" id="PTHR15949:SF3">
    <property type="entry name" value="TESTIS-EXPRESSED PROTEIN 264"/>
    <property type="match status" value="1"/>
</dbReference>
<dbReference type="GO" id="GO:0005789">
    <property type="term" value="C:endoplasmic reticulum membrane"/>
    <property type="evidence" value="ECO:0007669"/>
    <property type="project" value="TreeGrafter"/>
</dbReference>
<sequence length="195" mass="22674">YIVEMMITTVIAVIVLISLVVLWLLKTLGVFKTISIQITQPPFKQLTIVYKFQRGSYSKAGDIFNDIAKYSSSLDKLGIYYDHPKVVPVEKRRFAVGAIVDEIKDRELIEQMEKNNYKVFKLPEFDRSVYTVFPFKNILSIFIAVMKVPYRLGDYIQAKKIEAHPFLEIYKRPLIHFVVPLSDFDAYNVPEIINE</sequence>
<keyword evidence="1" id="KW-1133">Transmembrane helix</keyword>
<dbReference type="GO" id="GO:0005634">
    <property type="term" value="C:nucleus"/>
    <property type="evidence" value="ECO:0007669"/>
    <property type="project" value="TreeGrafter"/>
</dbReference>
<evidence type="ECO:0000313" key="2">
    <source>
        <dbReference type="EMBL" id="CAF4989783.1"/>
    </source>
</evidence>
<dbReference type="GO" id="GO:0005657">
    <property type="term" value="C:replication fork"/>
    <property type="evidence" value="ECO:0007669"/>
    <property type="project" value="TreeGrafter"/>
</dbReference>
<keyword evidence="1" id="KW-0812">Transmembrane</keyword>
<dbReference type="InterPro" id="IPR011256">
    <property type="entry name" value="Reg_factor_effector_dom_sf"/>
</dbReference>
<dbReference type="Proteomes" id="UP000681967">
    <property type="component" value="Unassembled WGS sequence"/>
</dbReference>
<proteinExistence type="predicted"/>
<feature type="non-terminal residue" evidence="2">
    <location>
        <position position="1"/>
    </location>
</feature>
<dbReference type="Gene3D" id="3.20.80.10">
    <property type="entry name" value="Regulatory factor, effector binding domain"/>
    <property type="match status" value="1"/>
</dbReference>
<evidence type="ECO:0000256" key="1">
    <source>
        <dbReference type="SAM" id="Phobius"/>
    </source>
</evidence>
<dbReference type="SUPFAM" id="SSF55136">
    <property type="entry name" value="Probable bacterial effector-binding domain"/>
    <property type="match status" value="1"/>
</dbReference>
<accession>A0A8S3D7K2</accession>
<dbReference type="AlphaFoldDB" id="A0A8S3D7K2"/>
<name>A0A8S3D7K2_9BILA</name>
<dbReference type="GO" id="GO:0000421">
    <property type="term" value="C:autophagosome membrane"/>
    <property type="evidence" value="ECO:0007669"/>
    <property type="project" value="TreeGrafter"/>
</dbReference>
<reference evidence="2" key="1">
    <citation type="submission" date="2021-02" db="EMBL/GenBank/DDBJ databases">
        <authorList>
            <person name="Nowell W R."/>
        </authorList>
    </citation>
    <scope>NUCLEOTIDE SEQUENCE</scope>
</reference>
<protein>
    <submittedName>
        <fullName evidence="2">Uncharacterized protein</fullName>
    </submittedName>
</protein>
<dbReference type="EMBL" id="CAJOBH010202115">
    <property type="protein sequence ID" value="CAF4989783.1"/>
    <property type="molecule type" value="Genomic_DNA"/>
</dbReference>
<gene>
    <name evidence="2" type="ORF">BYL167_LOCUS55143</name>
</gene>
<dbReference type="GO" id="GO:0106300">
    <property type="term" value="P:protein-DNA covalent cross-linking repair"/>
    <property type="evidence" value="ECO:0007669"/>
    <property type="project" value="TreeGrafter"/>
</dbReference>
<keyword evidence="1" id="KW-0472">Membrane</keyword>
<comment type="caution">
    <text evidence="2">The sequence shown here is derived from an EMBL/GenBank/DDBJ whole genome shotgun (WGS) entry which is preliminary data.</text>
</comment>
<dbReference type="PANTHER" id="PTHR15949">
    <property type="entry name" value="TESTIS-EXPRESSED PROTEIN 264"/>
    <property type="match status" value="1"/>
</dbReference>
<organism evidence="2 3">
    <name type="scientific">Rotaria magnacalcarata</name>
    <dbReference type="NCBI Taxonomy" id="392030"/>
    <lineage>
        <taxon>Eukaryota</taxon>
        <taxon>Metazoa</taxon>
        <taxon>Spiralia</taxon>
        <taxon>Gnathifera</taxon>
        <taxon>Rotifera</taxon>
        <taxon>Eurotatoria</taxon>
        <taxon>Bdelloidea</taxon>
        <taxon>Philodinida</taxon>
        <taxon>Philodinidae</taxon>
        <taxon>Rotaria</taxon>
    </lineage>
</organism>
<dbReference type="GO" id="GO:0061709">
    <property type="term" value="P:reticulophagy"/>
    <property type="evidence" value="ECO:0007669"/>
    <property type="project" value="TreeGrafter"/>
</dbReference>
<feature type="transmembrane region" description="Helical" evidence="1">
    <location>
        <begin position="6"/>
        <end position="25"/>
    </location>
</feature>
<evidence type="ECO:0000313" key="3">
    <source>
        <dbReference type="Proteomes" id="UP000681967"/>
    </source>
</evidence>